<evidence type="ECO:0000313" key="1">
    <source>
        <dbReference type="EMBL" id="CAG7657901.1"/>
    </source>
</evidence>
<proteinExistence type="predicted"/>
<name>A0ABM8VTM8_9BACL</name>
<accession>A0ABM8VTM8</accession>
<evidence type="ECO:0000313" key="2">
    <source>
        <dbReference type="Proteomes" id="UP000730618"/>
    </source>
</evidence>
<dbReference type="Proteomes" id="UP000730618">
    <property type="component" value="Unassembled WGS sequence"/>
</dbReference>
<protein>
    <submittedName>
        <fullName evidence="1">Uncharacterized protein</fullName>
    </submittedName>
</protein>
<reference evidence="1 2" key="1">
    <citation type="submission" date="2021-06" db="EMBL/GenBank/DDBJ databases">
        <authorList>
            <person name="Criscuolo A."/>
        </authorList>
    </citation>
    <scope>NUCLEOTIDE SEQUENCE [LARGE SCALE GENOMIC DNA]</scope>
    <source>
        <strain evidence="2">CIP 111802</strain>
    </source>
</reference>
<organism evidence="1 2">
    <name type="scientific">Paenibacillus allorhizosphaerae</name>
    <dbReference type="NCBI Taxonomy" id="2849866"/>
    <lineage>
        <taxon>Bacteria</taxon>
        <taxon>Bacillati</taxon>
        <taxon>Bacillota</taxon>
        <taxon>Bacilli</taxon>
        <taxon>Bacillales</taxon>
        <taxon>Paenibacillaceae</taxon>
        <taxon>Paenibacillus</taxon>
    </lineage>
</organism>
<sequence length="50" mass="5402">MSAGSAPHGLYRNGMNGFNAFTSAELPLADSFPEQRPNFAEPFIDLLCAQ</sequence>
<dbReference type="EMBL" id="CAJVCE010000038">
    <property type="protein sequence ID" value="CAG7657901.1"/>
    <property type="molecule type" value="Genomic_DNA"/>
</dbReference>
<keyword evidence="2" id="KW-1185">Reference proteome</keyword>
<gene>
    <name evidence="1" type="ORF">PAECIP111802_06891</name>
</gene>
<comment type="caution">
    <text evidence="1">The sequence shown here is derived from an EMBL/GenBank/DDBJ whole genome shotgun (WGS) entry which is preliminary data.</text>
</comment>